<dbReference type="GO" id="GO:0005634">
    <property type="term" value="C:nucleus"/>
    <property type="evidence" value="ECO:0007669"/>
    <property type="project" value="TreeGrafter"/>
</dbReference>
<comment type="similarity">
    <text evidence="1">Belongs to the VPS72/YL1 family.</text>
</comment>
<feature type="compositionally biased region" description="Polar residues" evidence="2">
    <location>
        <begin position="313"/>
        <end position="325"/>
    </location>
</feature>
<evidence type="ECO:0000256" key="2">
    <source>
        <dbReference type="SAM" id="MobiDB-lite"/>
    </source>
</evidence>
<gene>
    <name evidence="4" type="ORF">OC846_000931</name>
</gene>
<protein>
    <recommendedName>
        <fullName evidence="3">Vps72/YL1 C-terminal domain-containing protein</fullName>
    </recommendedName>
</protein>
<proteinExistence type="inferred from homology"/>
<dbReference type="SMART" id="SM00993">
    <property type="entry name" value="YL1_C"/>
    <property type="match status" value="1"/>
</dbReference>
<organism evidence="4 5">
    <name type="scientific">Tilletia horrida</name>
    <dbReference type="NCBI Taxonomy" id="155126"/>
    <lineage>
        <taxon>Eukaryota</taxon>
        <taxon>Fungi</taxon>
        <taxon>Dikarya</taxon>
        <taxon>Basidiomycota</taxon>
        <taxon>Ustilaginomycotina</taxon>
        <taxon>Exobasidiomycetes</taxon>
        <taxon>Tilletiales</taxon>
        <taxon>Tilletiaceae</taxon>
        <taxon>Tilletia</taxon>
    </lineage>
</organism>
<evidence type="ECO:0000259" key="3">
    <source>
        <dbReference type="SMART" id="SM00993"/>
    </source>
</evidence>
<feature type="compositionally biased region" description="Acidic residues" evidence="2">
    <location>
        <begin position="66"/>
        <end position="85"/>
    </location>
</feature>
<accession>A0AAN6JTZ9</accession>
<dbReference type="Pfam" id="PF08265">
    <property type="entry name" value="YL1_C"/>
    <property type="match status" value="1"/>
</dbReference>
<feature type="compositionally biased region" description="Basic and acidic residues" evidence="2">
    <location>
        <begin position="86"/>
        <end position="96"/>
    </location>
</feature>
<keyword evidence="5" id="KW-1185">Reference proteome</keyword>
<dbReference type="PANTHER" id="PTHR13275">
    <property type="entry name" value="YL-1 PROTEIN TRANSCRIPTION FACTOR-LIKE 1"/>
    <property type="match status" value="1"/>
</dbReference>
<dbReference type="EMBL" id="JAPDMZ010000011">
    <property type="protein sequence ID" value="KAK0556743.1"/>
    <property type="molecule type" value="Genomic_DNA"/>
</dbReference>
<feature type="domain" description="Vps72/YL1 C-terminal" evidence="3">
    <location>
        <begin position="387"/>
        <end position="416"/>
    </location>
</feature>
<dbReference type="InterPro" id="IPR046757">
    <property type="entry name" value="YL1_N"/>
</dbReference>
<feature type="region of interest" description="Disordered" evidence="2">
    <location>
        <begin position="264"/>
        <end position="291"/>
    </location>
</feature>
<feature type="region of interest" description="Disordered" evidence="2">
    <location>
        <begin position="63"/>
        <end position="202"/>
    </location>
</feature>
<dbReference type="Proteomes" id="UP001176517">
    <property type="component" value="Unassembled WGS sequence"/>
</dbReference>
<feature type="region of interest" description="Disordered" evidence="2">
    <location>
        <begin position="310"/>
        <end position="332"/>
    </location>
</feature>
<name>A0AAN6JTZ9_9BASI</name>
<dbReference type="AlphaFoldDB" id="A0AAN6JTZ9"/>
<dbReference type="PANTHER" id="PTHR13275:SF4">
    <property type="entry name" value="VACUOLAR PROTEIN SORTING-ASSOCIATED PROTEIN 72 HOMOLOG"/>
    <property type="match status" value="1"/>
</dbReference>
<sequence length="532" mass="57772">MSRRAGPSRIRIEDEEPSIASGRAKRSTAGNRISALLKSGLEPEELFEEVADDAEYLAPQAPADIIDSDFDESTDEEIPEDEADRELEAQEKAARKAERRKTLPTALRVAQAQKTAIRVPESAVSRSGTTRSGKVRRDTSGMVKTSRQEGDDDGSPSLEPLRSSKRDSTRVKTLTVAKKLRAAEERAAKRVKREPARSRPKMTQDALIAEALEMEELNRESLRAYLEQEEDRKAKARAPKRTVIEGPFIRWLSIAICNQAEDGDAEAGPASARAKSVQIKDPQTSTSARAVTADDATLTQDPVLAARAEATRQRTGQSGSQTRITQDPDGFTLPRSGTYSRNLVSLHDLDENLTWFQRQEALFGDHCDWDLHEVVPPRNRPAQPKQSICPITGLPALYRDPHTGVAFATAEAQQILMGVLENEYIWTGSLGEAMLNVGCWIGHEDEEGAAGVVKRARELAKPRAKGAAAAAPPSVQTPTVSFANVENTAGSSSSKALQSNSPKDASQEGTIQSQAQDQADPPSGSNPEASQP</sequence>
<dbReference type="InterPro" id="IPR013272">
    <property type="entry name" value="Vps72/YL1_C"/>
</dbReference>
<feature type="region of interest" description="Disordered" evidence="2">
    <location>
        <begin position="486"/>
        <end position="532"/>
    </location>
</feature>
<comment type="caution">
    <text evidence="4">The sequence shown here is derived from an EMBL/GenBank/DDBJ whole genome shotgun (WGS) entry which is preliminary data.</text>
</comment>
<feature type="region of interest" description="Disordered" evidence="2">
    <location>
        <begin position="1"/>
        <end position="30"/>
    </location>
</feature>
<dbReference type="Pfam" id="PF05764">
    <property type="entry name" value="YL1"/>
    <property type="match status" value="1"/>
</dbReference>
<evidence type="ECO:0000313" key="5">
    <source>
        <dbReference type="Proteomes" id="UP001176517"/>
    </source>
</evidence>
<feature type="compositionally biased region" description="Basic and acidic residues" evidence="2">
    <location>
        <begin position="181"/>
        <end position="197"/>
    </location>
</feature>
<evidence type="ECO:0000256" key="1">
    <source>
        <dbReference type="ARBA" id="ARBA00006832"/>
    </source>
</evidence>
<evidence type="ECO:0000313" key="4">
    <source>
        <dbReference type="EMBL" id="KAK0556743.1"/>
    </source>
</evidence>
<reference evidence="4" key="1">
    <citation type="journal article" date="2023" name="PhytoFront">
        <title>Draft Genome Resources of Seven Strains of Tilletia horrida, Causal Agent of Kernel Smut of Rice.</title>
        <authorList>
            <person name="Khanal S."/>
            <person name="Antony Babu S."/>
            <person name="Zhou X.G."/>
        </authorList>
    </citation>
    <scope>NUCLEOTIDE SEQUENCE</scope>
    <source>
        <strain evidence="4">TX6</strain>
    </source>
</reference>